<evidence type="ECO:0000313" key="3">
    <source>
        <dbReference type="EMBL" id="PWA62448.1"/>
    </source>
</evidence>
<gene>
    <name evidence="3" type="ORF">CTI12_AA363900</name>
</gene>
<dbReference type="SMART" id="SM00829">
    <property type="entry name" value="PKS_ER"/>
    <property type="match status" value="1"/>
</dbReference>
<dbReference type="GO" id="GO:0032440">
    <property type="term" value="F:2-alkenal reductase [NAD(P)H] activity"/>
    <property type="evidence" value="ECO:0007669"/>
    <property type="project" value="TreeGrafter"/>
</dbReference>
<dbReference type="InterPro" id="IPR011032">
    <property type="entry name" value="GroES-like_sf"/>
</dbReference>
<dbReference type="Gene3D" id="3.40.50.720">
    <property type="entry name" value="NAD(P)-binding Rossmann-like Domain"/>
    <property type="match status" value="1"/>
</dbReference>
<dbReference type="SUPFAM" id="SSF51735">
    <property type="entry name" value="NAD(P)-binding Rossmann-fold domains"/>
    <property type="match status" value="1"/>
</dbReference>
<dbReference type="InterPro" id="IPR045010">
    <property type="entry name" value="MDR_fam"/>
</dbReference>
<dbReference type="InterPro" id="IPR041694">
    <property type="entry name" value="ADH_N_2"/>
</dbReference>
<sequence>MGGGAGVAAATTVESKEWYLAAYAPQNIPTSEHIKLRTVNVSLEYDSIPDQHVLVQLLMITVDPYLRNVITGRDGDLYLPQILLNKVLTEFGIGRVVRSKNINFNEGDIVINPFSSIAEYSVVPSDFLRKIDPTANIALPNYINCLGLPGFTAWIGIDVIGNPAPGSNVFISAAAGGVGMFAGQFAKLKGCRVVGSTGSDEKVQILKDEFGYDQAFNYRKESDFNAALAKYFPNGIDLYLDNVGGKMLEAVLNHVNKGARIAITGMMSQYNTIPAEREGVNSLLNMVGKEVKMEGFLCGSYLNRFGEFETLMETYLKEEKIKSKHKIYQGIESFLESFASVFSSSNMGKVILQVAS</sequence>
<dbReference type="SUPFAM" id="SSF50129">
    <property type="entry name" value="GroES-like"/>
    <property type="match status" value="1"/>
</dbReference>
<comment type="caution">
    <text evidence="3">The sequence shown here is derived from an EMBL/GenBank/DDBJ whole genome shotgun (WGS) entry which is preliminary data.</text>
</comment>
<keyword evidence="4" id="KW-1185">Reference proteome</keyword>
<dbReference type="EMBL" id="PKPP01004868">
    <property type="protein sequence ID" value="PWA62448.1"/>
    <property type="molecule type" value="Genomic_DNA"/>
</dbReference>
<feature type="domain" description="Enoyl reductase (ER)" evidence="2">
    <location>
        <begin position="30"/>
        <end position="352"/>
    </location>
</feature>
<dbReference type="PANTHER" id="PTHR43205">
    <property type="entry name" value="PROSTAGLANDIN REDUCTASE"/>
    <property type="match status" value="1"/>
</dbReference>
<protein>
    <submittedName>
        <fullName evidence="3">2-alkenal reductase (NADP(+)-dependent)</fullName>
    </submittedName>
</protein>
<dbReference type="InterPro" id="IPR036291">
    <property type="entry name" value="NAD(P)-bd_dom_sf"/>
</dbReference>
<dbReference type="FunFam" id="3.40.50.720:FF:000121">
    <property type="entry name" value="Prostaglandin reductase 2"/>
    <property type="match status" value="1"/>
</dbReference>
<accession>A0A2U1MMG9</accession>
<dbReference type="Pfam" id="PF00107">
    <property type="entry name" value="ADH_zinc_N"/>
    <property type="match status" value="1"/>
</dbReference>
<evidence type="ECO:0000313" key="4">
    <source>
        <dbReference type="Proteomes" id="UP000245207"/>
    </source>
</evidence>
<dbReference type="AlphaFoldDB" id="A0A2U1MMG9"/>
<name>A0A2U1MMG9_ARTAN</name>
<evidence type="ECO:0000256" key="1">
    <source>
        <dbReference type="ARBA" id="ARBA00023002"/>
    </source>
</evidence>
<keyword evidence="1" id="KW-0560">Oxidoreductase</keyword>
<dbReference type="InterPro" id="IPR013149">
    <property type="entry name" value="ADH-like_C"/>
</dbReference>
<proteinExistence type="predicted"/>
<dbReference type="Pfam" id="PF16884">
    <property type="entry name" value="ADH_N_2"/>
    <property type="match status" value="1"/>
</dbReference>
<organism evidence="3 4">
    <name type="scientific">Artemisia annua</name>
    <name type="common">Sweet wormwood</name>
    <dbReference type="NCBI Taxonomy" id="35608"/>
    <lineage>
        <taxon>Eukaryota</taxon>
        <taxon>Viridiplantae</taxon>
        <taxon>Streptophyta</taxon>
        <taxon>Embryophyta</taxon>
        <taxon>Tracheophyta</taxon>
        <taxon>Spermatophyta</taxon>
        <taxon>Magnoliopsida</taxon>
        <taxon>eudicotyledons</taxon>
        <taxon>Gunneridae</taxon>
        <taxon>Pentapetalae</taxon>
        <taxon>asterids</taxon>
        <taxon>campanulids</taxon>
        <taxon>Asterales</taxon>
        <taxon>Asteraceae</taxon>
        <taxon>Asteroideae</taxon>
        <taxon>Anthemideae</taxon>
        <taxon>Artemisiinae</taxon>
        <taxon>Artemisia</taxon>
    </lineage>
</organism>
<dbReference type="Proteomes" id="UP000245207">
    <property type="component" value="Unassembled WGS sequence"/>
</dbReference>
<evidence type="ECO:0000259" key="2">
    <source>
        <dbReference type="SMART" id="SM00829"/>
    </source>
</evidence>
<dbReference type="Gene3D" id="3.90.180.10">
    <property type="entry name" value="Medium-chain alcohol dehydrogenases, catalytic domain"/>
    <property type="match status" value="1"/>
</dbReference>
<reference evidence="3 4" key="1">
    <citation type="journal article" date="2018" name="Mol. Plant">
        <title>The genome of Artemisia annua provides insight into the evolution of Asteraceae family and artemisinin biosynthesis.</title>
        <authorList>
            <person name="Shen Q."/>
            <person name="Zhang L."/>
            <person name="Liao Z."/>
            <person name="Wang S."/>
            <person name="Yan T."/>
            <person name="Shi P."/>
            <person name="Liu M."/>
            <person name="Fu X."/>
            <person name="Pan Q."/>
            <person name="Wang Y."/>
            <person name="Lv Z."/>
            <person name="Lu X."/>
            <person name="Zhang F."/>
            <person name="Jiang W."/>
            <person name="Ma Y."/>
            <person name="Chen M."/>
            <person name="Hao X."/>
            <person name="Li L."/>
            <person name="Tang Y."/>
            <person name="Lv G."/>
            <person name="Zhou Y."/>
            <person name="Sun X."/>
            <person name="Brodelius P.E."/>
            <person name="Rose J.K.C."/>
            <person name="Tang K."/>
        </authorList>
    </citation>
    <scope>NUCLEOTIDE SEQUENCE [LARGE SCALE GENOMIC DNA]</scope>
    <source>
        <strain evidence="4">cv. Huhao1</strain>
        <tissue evidence="3">Leaf</tissue>
    </source>
</reference>
<dbReference type="PANTHER" id="PTHR43205:SF80">
    <property type="entry name" value="2-ALKENAL REDUCTASE (NADP(+)-DEPENDENT)-LIKE"/>
    <property type="match status" value="1"/>
</dbReference>
<dbReference type="OrthoDB" id="809632at2759"/>
<dbReference type="InterPro" id="IPR020843">
    <property type="entry name" value="ER"/>
</dbReference>